<dbReference type="Pfam" id="PF20131">
    <property type="entry name" value="MC3"/>
    <property type="match status" value="1"/>
</dbReference>
<dbReference type="Proteomes" id="UP000279994">
    <property type="component" value="Unassembled WGS sequence"/>
</dbReference>
<name>A0A3N0GI39_9ACTN</name>
<dbReference type="AlphaFoldDB" id="A0A3N0GI39"/>
<comment type="caution">
    <text evidence="1">The sequence shown here is derived from an EMBL/GenBank/DDBJ whole genome shotgun (WGS) entry which is preliminary data.</text>
</comment>
<dbReference type="EMBL" id="RJSF01000046">
    <property type="protein sequence ID" value="RNM12119.1"/>
    <property type="molecule type" value="Genomic_DNA"/>
</dbReference>
<proteinExistence type="predicted"/>
<evidence type="ECO:0000313" key="2">
    <source>
        <dbReference type="Proteomes" id="UP000279994"/>
    </source>
</evidence>
<accession>A0A3N0GI39</accession>
<gene>
    <name evidence="1" type="ORF">EFL26_20120</name>
</gene>
<evidence type="ECO:0000313" key="1">
    <source>
        <dbReference type="EMBL" id="RNM12119.1"/>
    </source>
</evidence>
<protein>
    <submittedName>
        <fullName evidence="1">Uncharacterized protein</fullName>
    </submittedName>
</protein>
<reference evidence="1 2" key="1">
    <citation type="submission" date="2018-11" db="EMBL/GenBank/DDBJ databases">
        <authorList>
            <person name="Li F."/>
        </authorList>
    </citation>
    <scope>NUCLEOTIDE SEQUENCE [LARGE SCALE GENOMIC DNA]</scope>
    <source>
        <strain evidence="1 2">Gsoil 818</strain>
    </source>
</reference>
<dbReference type="InterPro" id="IPR045390">
    <property type="entry name" value="ABC-3C_MC3"/>
</dbReference>
<organism evidence="1 2">
    <name type="scientific">Nocardioides pocheonensis</name>
    <dbReference type="NCBI Taxonomy" id="661485"/>
    <lineage>
        <taxon>Bacteria</taxon>
        <taxon>Bacillati</taxon>
        <taxon>Actinomycetota</taxon>
        <taxon>Actinomycetes</taxon>
        <taxon>Propionibacteriales</taxon>
        <taxon>Nocardioidaceae</taxon>
        <taxon>Nocardioides</taxon>
    </lineage>
</organism>
<keyword evidence="2" id="KW-1185">Reference proteome</keyword>
<sequence length="165" mass="17502">MLHGVSSWTERSPAVAAMLNPALLAVVAGAATEEYTRLSGEPLHYAYPYLVAPLVLHHDTRQALPRRTDSHLATWLLRNPVIAAGFPERAKSLTPAVTEGLRFALAHGSLSLTDSGHLIGGIADNARPAKVGDIAAIVAKSGFVGRWLTKLDKPATAFALLGVRP</sequence>